<gene>
    <name evidence="1" type="ORF">H206_02383</name>
</gene>
<evidence type="ECO:0000313" key="2">
    <source>
        <dbReference type="Proteomes" id="UP000287853"/>
    </source>
</evidence>
<accession>A0A3S3R5X7</accession>
<evidence type="ECO:0000313" key="1">
    <source>
        <dbReference type="EMBL" id="RWX45071.1"/>
    </source>
</evidence>
<dbReference type="Proteomes" id="UP000287853">
    <property type="component" value="Unassembled WGS sequence"/>
</dbReference>
<protein>
    <submittedName>
        <fullName evidence="1">Uncharacterized protein</fullName>
    </submittedName>
</protein>
<dbReference type="AlphaFoldDB" id="A0A3S3R5X7"/>
<organism evidence="1 2">
    <name type="scientific">Candidatus Electrothrix aarhusensis</name>
    <dbReference type="NCBI Taxonomy" id="1859131"/>
    <lineage>
        <taxon>Bacteria</taxon>
        <taxon>Pseudomonadati</taxon>
        <taxon>Thermodesulfobacteriota</taxon>
        <taxon>Desulfobulbia</taxon>
        <taxon>Desulfobulbales</taxon>
        <taxon>Desulfobulbaceae</taxon>
        <taxon>Candidatus Electrothrix</taxon>
    </lineage>
</organism>
<sequence>MRKKVDRQNKKNNSSDFLWFDPVNNDPHFIQLMASILKTEGIFFDLLTTVRSNFEQIDSVRFFHFLPPYLACGWQMGVIL</sequence>
<reference evidence="1 2" key="1">
    <citation type="submission" date="2017-01" db="EMBL/GenBank/DDBJ databases">
        <title>The cable genome- insights into the physiology and evolution of filamentous bacteria capable of sulfide oxidation via long distance electron transfer.</title>
        <authorList>
            <person name="Schreiber L."/>
            <person name="Bjerg J.T."/>
            <person name="Boggild A."/>
            <person name="Van De Vossenberg J."/>
            <person name="Meysman F."/>
            <person name="Nielsen L.P."/>
            <person name="Schramm A."/>
            <person name="Kjeldsen K.U."/>
        </authorList>
    </citation>
    <scope>NUCLEOTIDE SEQUENCE [LARGE SCALE GENOMIC DNA]</scope>
    <source>
        <strain evidence="1">MCF</strain>
    </source>
</reference>
<keyword evidence="2" id="KW-1185">Reference proteome</keyword>
<comment type="caution">
    <text evidence="1">The sequence shown here is derived from an EMBL/GenBank/DDBJ whole genome shotgun (WGS) entry which is preliminary data.</text>
</comment>
<proteinExistence type="predicted"/>
<name>A0A3S3R5X7_9BACT</name>
<dbReference type="EMBL" id="MTKO01000083">
    <property type="protein sequence ID" value="RWX45071.1"/>
    <property type="molecule type" value="Genomic_DNA"/>
</dbReference>